<dbReference type="PANTHER" id="PTHR34310:SF9">
    <property type="entry name" value="BLR5716 PROTEIN"/>
    <property type="match status" value="1"/>
</dbReference>
<protein>
    <submittedName>
        <fullName evidence="2">Uncharacterized conserved protein, DUF427 family</fullName>
    </submittedName>
</protein>
<evidence type="ECO:0000259" key="1">
    <source>
        <dbReference type="Pfam" id="PF04248"/>
    </source>
</evidence>
<dbReference type="Pfam" id="PF04248">
    <property type="entry name" value="NTP_transf_9"/>
    <property type="match status" value="1"/>
</dbReference>
<organism evidence="2 3">
    <name type="scientific">Paractinoplanes atraurantiacus</name>
    <dbReference type="NCBI Taxonomy" id="1036182"/>
    <lineage>
        <taxon>Bacteria</taxon>
        <taxon>Bacillati</taxon>
        <taxon>Actinomycetota</taxon>
        <taxon>Actinomycetes</taxon>
        <taxon>Micromonosporales</taxon>
        <taxon>Micromonosporaceae</taxon>
        <taxon>Paractinoplanes</taxon>
    </lineage>
</organism>
<keyword evidence="3" id="KW-1185">Reference proteome</keyword>
<feature type="domain" description="DUF427" evidence="1">
    <location>
        <begin position="25"/>
        <end position="116"/>
    </location>
</feature>
<dbReference type="InterPro" id="IPR038694">
    <property type="entry name" value="DUF427_sf"/>
</dbReference>
<gene>
    <name evidence="2" type="ORF">SAMN05421748_107347</name>
</gene>
<dbReference type="Proteomes" id="UP000219612">
    <property type="component" value="Unassembled WGS sequence"/>
</dbReference>
<dbReference type="RefSeq" id="WP_097321505.1">
    <property type="nucleotide sequence ID" value="NZ_OBDY01000007.1"/>
</dbReference>
<sequence length="125" mass="13392">MTGKPVLEPGPDHPITITPNPAHIVVTVAGKVVADTHNALTLQESTYPPVAYIPLADVDQSLLADSATGSYCPYKGDASYYSIPAGGEKSVDAIWVYRDPRPAVAQIKDHVAFYPDRVDSISIED</sequence>
<dbReference type="Gene3D" id="2.170.150.40">
    <property type="entry name" value="Domain of unknown function (DUF427)"/>
    <property type="match status" value="1"/>
</dbReference>
<accession>A0A285IDD9</accession>
<dbReference type="EMBL" id="OBDY01000007">
    <property type="protein sequence ID" value="SNY45998.1"/>
    <property type="molecule type" value="Genomic_DNA"/>
</dbReference>
<dbReference type="OrthoDB" id="285364at2"/>
<dbReference type="InterPro" id="IPR007361">
    <property type="entry name" value="DUF427"/>
</dbReference>
<proteinExistence type="predicted"/>
<evidence type="ECO:0000313" key="3">
    <source>
        <dbReference type="Proteomes" id="UP000219612"/>
    </source>
</evidence>
<dbReference type="AlphaFoldDB" id="A0A285IDD9"/>
<evidence type="ECO:0000313" key="2">
    <source>
        <dbReference type="EMBL" id="SNY45998.1"/>
    </source>
</evidence>
<reference evidence="2 3" key="1">
    <citation type="submission" date="2017-09" db="EMBL/GenBank/DDBJ databases">
        <authorList>
            <person name="Ehlers B."/>
            <person name="Leendertz F.H."/>
        </authorList>
    </citation>
    <scope>NUCLEOTIDE SEQUENCE [LARGE SCALE GENOMIC DNA]</scope>
    <source>
        <strain evidence="2 3">CGMCC 4.6857</strain>
    </source>
</reference>
<name>A0A285IDD9_9ACTN</name>
<dbReference type="PANTHER" id="PTHR34310">
    <property type="entry name" value="DUF427 DOMAIN PROTEIN (AFU_ORTHOLOGUE AFUA_3G02220)"/>
    <property type="match status" value="1"/>
</dbReference>